<reference evidence="4" key="2">
    <citation type="submission" date="2017-12" db="EMBL/GenBank/DDBJ databases">
        <title>Genome Sequencing Reveals a Rich Biosynthetic Potential.</title>
        <authorList>
            <person name="Bertrand R.L."/>
            <person name="Abdel-Hameed M.E."/>
            <person name="Sorensen J.L."/>
        </authorList>
    </citation>
    <scope>NUCLEOTIDE SEQUENCE</scope>
</reference>
<feature type="compositionally biased region" description="Acidic residues" evidence="1">
    <location>
        <begin position="47"/>
        <end position="59"/>
    </location>
</feature>
<dbReference type="EMBL" id="MG777477">
    <property type="protein sequence ID" value="AUW30833.1"/>
    <property type="molecule type" value="Genomic_DNA"/>
</dbReference>
<evidence type="ECO:0000313" key="4">
    <source>
        <dbReference type="EMBL" id="AUW30833.1"/>
    </source>
</evidence>
<dbReference type="SUPFAM" id="SSF56672">
    <property type="entry name" value="DNA/RNA polymerases"/>
    <property type="match status" value="1"/>
</dbReference>
<proteinExistence type="predicted"/>
<sequence>MENFHAIAAQIIHSVDREPTALTILATAFQKVKEKLRAKQKIPNETESSDDEGEIDEDLIFTHEDNDSKNDDNDGDMDQGGAADDSNDPSSPDNPSGGASDHEDSSSRPPKKSQEEANDHDQFSEDLEHDTNEEDWGEFEGALDDQPNESADLDPGEYEDGAGHRLGNEFDRQEISKYLDFGEHRDEAGHRLGNEFDRQEISKYLTDNTSDDGNSGDQDTNEKSNPLNLERQVYSFRQEPQAFRRARKGLEKKLGWTCPLDLDNDSDKENIDPAKKPPPSKDCVICLAEMALDPEPRNRKEALHRQDADKWVNAMQDEYKSLMKNKTWEVVDRPKDQHVLSNRWVLRRKLGADGKVSKYKARFVVRGFEQIHGVDFDETFASVVKQPSYKILFALQAILGWKCHQMDVKTAFLHGKIDETIYIQPPDGFPEEEGKVLRLLKALYGLKQSPRLWYLRLKNFLISKRWKVSSFDSSVFIHPSGLFLTVYVDDINIFGANEDAIVKFKGELAAEFEMTDLGECAYYLGLHIHMRPEGIYLHQANFVQQILNRFSLNNLNPVSTPTSPSVKLKANKDETATQDFTRLYQAMVGSVNYLATVSRPDISFATSRAARYMSNPSDDHMKELHRLYAYLKGTMNLGLMFTTQSKENIQAMVDSDWGNCPDTSRSTGGWIFTLAGSPVSWSSKRQATVALSSCEAEYMAASEATKEAIWMRNLVQEFRLPMFNNLKIPIAIDNNSAMKLSKNPEFHARTKHIALRHHYIREKVASGEIEIQRVSTTNNLADCLTKGLPRPRLEELIRRMGMKVKPQVQNSEVLKSGGVLDKGLKEPLDGNGTTTVPSQTKTGI</sequence>
<feature type="compositionally biased region" description="Polar residues" evidence="1">
    <location>
        <begin position="205"/>
        <end position="227"/>
    </location>
</feature>
<feature type="domain" description="Reverse transcriptase Ty1/copia-type" evidence="2">
    <location>
        <begin position="325"/>
        <end position="563"/>
    </location>
</feature>
<dbReference type="InterPro" id="IPR043502">
    <property type="entry name" value="DNA/RNA_pol_sf"/>
</dbReference>
<organism evidence="3">
    <name type="scientific">Cladonia uncialis subsp. uncialis</name>
    <dbReference type="NCBI Taxonomy" id="180999"/>
    <lineage>
        <taxon>Eukaryota</taxon>
        <taxon>Fungi</taxon>
        <taxon>Dikarya</taxon>
        <taxon>Ascomycota</taxon>
        <taxon>Pezizomycotina</taxon>
        <taxon>Lecanoromycetes</taxon>
        <taxon>OSLEUM clade</taxon>
        <taxon>Lecanoromycetidae</taxon>
        <taxon>Lecanorales</taxon>
        <taxon>Lecanorineae</taxon>
        <taxon>Cladoniaceae</taxon>
        <taxon>Cladonia</taxon>
    </lineage>
</organism>
<feature type="compositionally biased region" description="Basic and acidic residues" evidence="1">
    <location>
        <begin position="161"/>
        <end position="170"/>
    </location>
</feature>
<dbReference type="PANTHER" id="PTHR11439">
    <property type="entry name" value="GAG-POL-RELATED RETROTRANSPOSON"/>
    <property type="match status" value="1"/>
</dbReference>
<feature type="region of interest" description="Disordered" evidence="1">
    <location>
        <begin position="190"/>
        <end position="230"/>
    </location>
</feature>
<feature type="compositionally biased region" description="Low complexity" evidence="1">
    <location>
        <begin position="79"/>
        <end position="99"/>
    </location>
</feature>
<dbReference type="InterPro" id="IPR013103">
    <property type="entry name" value="RVT_2"/>
</dbReference>
<dbReference type="Pfam" id="PF07727">
    <property type="entry name" value="RVT_2"/>
    <property type="match status" value="1"/>
</dbReference>
<protein>
    <submittedName>
        <fullName evidence="3 4">Putative integrase</fullName>
    </submittedName>
</protein>
<dbReference type="EMBL" id="KX264286">
    <property type="protein sequence ID" value="ANM86643.1"/>
    <property type="molecule type" value="Genomic_DNA"/>
</dbReference>
<feature type="compositionally biased region" description="Acidic residues" evidence="1">
    <location>
        <begin position="124"/>
        <end position="160"/>
    </location>
</feature>
<reference evidence="3" key="1">
    <citation type="submission" date="2016-05" db="EMBL/GenBank/DDBJ databases">
        <title>Lichen genome sequencing reveals its rich biosynthetic potential.</title>
        <authorList>
            <person name="Bertrand R.L."/>
            <person name="Abdel-Hameed M."/>
            <person name="Sorensen J.L."/>
        </authorList>
    </citation>
    <scope>NUCLEOTIDE SEQUENCE</scope>
</reference>
<evidence type="ECO:0000313" key="3">
    <source>
        <dbReference type="EMBL" id="ANM86643.1"/>
    </source>
</evidence>
<dbReference type="PANTHER" id="PTHR11439:SF483">
    <property type="entry name" value="PEPTIDE SYNTHASE GLIP-LIKE, PUTATIVE (AFU_ORTHOLOGUE AFUA_3G12920)-RELATED"/>
    <property type="match status" value="1"/>
</dbReference>
<evidence type="ECO:0000256" key="1">
    <source>
        <dbReference type="SAM" id="MobiDB-lite"/>
    </source>
</evidence>
<feature type="compositionally biased region" description="Basic and acidic residues" evidence="1">
    <location>
        <begin position="60"/>
        <end position="72"/>
    </location>
</feature>
<accession>A0A1Z1CCV2</accession>
<name>A0A1Z1CCV2_CLAUC</name>
<feature type="region of interest" description="Disordered" evidence="1">
    <location>
        <begin position="34"/>
        <end position="170"/>
    </location>
</feature>
<feature type="region of interest" description="Disordered" evidence="1">
    <location>
        <begin position="815"/>
        <end position="844"/>
    </location>
</feature>
<evidence type="ECO:0000259" key="2">
    <source>
        <dbReference type="Pfam" id="PF07727"/>
    </source>
</evidence>
<feature type="compositionally biased region" description="Basic and acidic residues" evidence="1">
    <location>
        <begin position="190"/>
        <end position="201"/>
    </location>
</feature>
<feature type="compositionally biased region" description="Polar residues" evidence="1">
    <location>
        <begin position="831"/>
        <end position="844"/>
    </location>
</feature>
<dbReference type="CDD" id="cd09272">
    <property type="entry name" value="RNase_HI_RT_Ty1"/>
    <property type="match status" value="1"/>
</dbReference>
<feature type="compositionally biased region" description="Basic and acidic residues" evidence="1">
    <location>
        <begin position="100"/>
        <end position="123"/>
    </location>
</feature>
<dbReference type="AlphaFoldDB" id="A0A1Z1CCV2"/>